<comment type="caution">
    <text evidence="3">The sequence shown here is derived from an EMBL/GenBank/DDBJ whole genome shotgun (WGS) entry which is preliminary data.</text>
</comment>
<accession>A0A1V9ZM34</accession>
<dbReference type="InterPro" id="IPR050869">
    <property type="entry name" value="H3K4_H4K5_MeTrfase"/>
</dbReference>
<organism evidence="3 4">
    <name type="scientific">Achlya hypogyna</name>
    <name type="common">Oomycete</name>
    <name type="synonym">Protoachlya hypogyna</name>
    <dbReference type="NCBI Taxonomy" id="1202772"/>
    <lineage>
        <taxon>Eukaryota</taxon>
        <taxon>Sar</taxon>
        <taxon>Stramenopiles</taxon>
        <taxon>Oomycota</taxon>
        <taxon>Saprolegniomycetes</taxon>
        <taxon>Saprolegniales</taxon>
        <taxon>Achlyaceae</taxon>
        <taxon>Achlya</taxon>
    </lineage>
</organism>
<dbReference type="InterPro" id="IPR001214">
    <property type="entry name" value="SET_dom"/>
</dbReference>
<dbReference type="CDD" id="cd20071">
    <property type="entry name" value="SET_SMYD"/>
    <property type="match status" value="1"/>
</dbReference>
<dbReference type="PROSITE" id="PS50280">
    <property type="entry name" value="SET"/>
    <property type="match status" value="1"/>
</dbReference>
<evidence type="ECO:0000259" key="2">
    <source>
        <dbReference type="PROSITE" id="PS50280"/>
    </source>
</evidence>
<dbReference type="PANTHER" id="PTHR12197">
    <property type="entry name" value="HISTONE-LYSINE N-METHYLTRANSFERASE SMYD"/>
    <property type="match status" value="1"/>
</dbReference>
<reference evidence="3 4" key="1">
    <citation type="journal article" date="2014" name="Genome Biol. Evol.">
        <title>The secreted proteins of Achlya hypogyna and Thraustotheca clavata identify the ancestral oomycete secretome and reveal gene acquisitions by horizontal gene transfer.</title>
        <authorList>
            <person name="Misner I."/>
            <person name="Blouin N."/>
            <person name="Leonard G."/>
            <person name="Richards T.A."/>
            <person name="Lane C.E."/>
        </authorList>
    </citation>
    <scope>NUCLEOTIDE SEQUENCE [LARGE SCALE GENOMIC DNA]</scope>
    <source>
        <strain evidence="3 4">ATCC 48635</strain>
    </source>
</reference>
<dbReference type="OrthoDB" id="71872at2759"/>
<evidence type="ECO:0000313" key="4">
    <source>
        <dbReference type="Proteomes" id="UP000243579"/>
    </source>
</evidence>
<name>A0A1V9ZM34_ACHHY</name>
<dbReference type="SMART" id="SM00317">
    <property type="entry name" value="SET"/>
    <property type="match status" value="1"/>
</dbReference>
<dbReference type="PANTHER" id="PTHR12197:SF251">
    <property type="entry name" value="EG:BACR7C10.4 PROTEIN"/>
    <property type="match status" value="1"/>
</dbReference>
<dbReference type="AlphaFoldDB" id="A0A1V9ZM34"/>
<protein>
    <submittedName>
        <fullName evidence="3">Set domain protein</fullName>
    </submittedName>
</protein>
<dbReference type="EMBL" id="JNBR01000075">
    <property type="protein sequence ID" value="OQR99049.1"/>
    <property type="molecule type" value="Genomic_DNA"/>
</dbReference>
<dbReference type="GO" id="GO:0005634">
    <property type="term" value="C:nucleus"/>
    <property type="evidence" value="ECO:0007669"/>
    <property type="project" value="TreeGrafter"/>
</dbReference>
<feature type="compositionally biased region" description="Acidic residues" evidence="1">
    <location>
        <begin position="312"/>
        <end position="336"/>
    </location>
</feature>
<gene>
    <name evidence="3" type="ORF">ACHHYP_07383</name>
</gene>
<sequence length="478" mass="51644">MQLDSAEVEVRQDATRGRGVYAVAKLPANQVILKDSPISVACVEDTDDDEDDEDDERATPLVCCVCKRFVGSVPLQLHYLAGSFQLLAGMCSDDRRVHALPPSLQAMTSQPTLPNLPATNTPVFLTKFRGEKIPSVVCSKLCGEVLHAQPKNVFAVDFQRDETFQALEANLKHLSLATAILAKVYHRLHVQAKSGTIEWNAAVADIELLEACSTIDKALDASQVAAAHSFLLDAFASSKSKVFACFKAHMDLAFFKGLLGRCKVNAVGVDVPSPVVPYFLACEGDAATKAALVQQAAPLLERVLQKLCHQGDDDESAESSTPDDTDGGASADEADCDAPRATAADSDDEDEDIHFVWSTGHEDDGCDIEFNSSAFPSMDGMALFPRFSMLNHSCAPNCGFTYVNETDITVFTTADVAPGEELTISYIERNAPVRARQAELRRRYNFTCACARCTTELAATGKRKAVVDGAKAKRAKLP</sequence>
<keyword evidence="4" id="KW-1185">Reference proteome</keyword>
<dbReference type="SUPFAM" id="SSF82199">
    <property type="entry name" value="SET domain"/>
    <property type="match status" value="1"/>
</dbReference>
<feature type="region of interest" description="Disordered" evidence="1">
    <location>
        <begin position="311"/>
        <end position="350"/>
    </location>
</feature>
<dbReference type="Proteomes" id="UP000243579">
    <property type="component" value="Unassembled WGS sequence"/>
</dbReference>
<dbReference type="Gene3D" id="2.170.270.10">
    <property type="entry name" value="SET domain"/>
    <property type="match status" value="1"/>
</dbReference>
<evidence type="ECO:0000256" key="1">
    <source>
        <dbReference type="SAM" id="MobiDB-lite"/>
    </source>
</evidence>
<dbReference type="STRING" id="1202772.A0A1V9ZM34"/>
<proteinExistence type="predicted"/>
<dbReference type="Pfam" id="PF00856">
    <property type="entry name" value="SET"/>
    <property type="match status" value="1"/>
</dbReference>
<dbReference type="InterPro" id="IPR046341">
    <property type="entry name" value="SET_dom_sf"/>
</dbReference>
<feature type="domain" description="SET" evidence="2">
    <location>
        <begin position="6"/>
        <end position="427"/>
    </location>
</feature>
<evidence type="ECO:0000313" key="3">
    <source>
        <dbReference type="EMBL" id="OQR99049.1"/>
    </source>
</evidence>